<name>A0A0C4E8G8_MAGP6</name>
<dbReference type="EMBL" id="GL876973">
    <property type="protein sequence ID" value="KLU89904.1"/>
    <property type="molecule type" value="Genomic_DNA"/>
</dbReference>
<organism evidence="2 3">
    <name type="scientific">Magnaporthiopsis poae (strain ATCC 64411 / 73-15)</name>
    <name type="common">Kentucky bluegrass fungus</name>
    <name type="synonym">Magnaporthe poae</name>
    <dbReference type="NCBI Taxonomy" id="644358"/>
    <lineage>
        <taxon>Eukaryota</taxon>
        <taxon>Fungi</taxon>
        <taxon>Dikarya</taxon>
        <taxon>Ascomycota</taxon>
        <taxon>Pezizomycotina</taxon>
        <taxon>Sordariomycetes</taxon>
        <taxon>Sordariomycetidae</taxon>
        <taxon>Magnaporthales</taxon>
        <taxon>Magnaporthaceae</taxon>
        <taxon>Magnaporthiopsis</taxon>
    </lineage>
</organism>
<protein>
    <submittedName>
        <fullName evidence="1 2">Uncharacterized protein</fullName>
    </submittedName>
</protein>
<dbReference type="AlphaFoldDB" id="A0A0C4E8G8"/>
<evidence type="ECO:0000313" key="1">
    <source>
        <dbReference type="EMBL" id="KLU89904.1"/>
    </source>
</evidence>
<gene>
    <name evidence="1" type="ORF">MAPG_08873</name>
</gene>
<accession>A0A0C4E8G8</accession>
<dbReference type="EMBL" id="ADBL01002162">
    <property type="status" value="NOT_ANNOTATED_CDS"/>
    <property type="molecule type" value="Genomic_DNA"/>
</dbReference>
<keyword evidence="3" id="KW-1185">Reference proteome</keyword>
<evidence type="ECO:0000313" key="3">
    <source>
        <dbReference type="Proteomes" id="UP000011715"/>
    </source>
</evidence>
<sequence>MVSGSDVLWTAADMVRLCAVGRGGLRPGAVGFDVDGRRRSEDRDGRVGRATAAAGIATGPTVAATGGIEVEVCDAGDGGGNLKLTVYDLARGSGRDNAPIGSGDGLCAVCGRLVWCI</sequence>
<reference evidence="2" key="4">
    <citation type="journal article" date="2015" name="G3 (Bethesda)">
        <title>Genome sequences of three phytopathogenic species of the Magnaporthaceae family of fungi.</title>
        <authorList>
            <person name="Okagaki L.H."/>
            <person name="Nunes C.C."/>
            <person name="Sailsbery J."/>
            <person name="Clay B."/>
            <person name="Brown D."/>
            <person name="John T."/>
            <person name="Oh Y."/>
            <person name="Young N."/>
            <person name="Fitzgerald M."/>
            <person name="Haas B.J."/>
            <person name="Zeng Q."/>
            <person name="Young S."/>
            <person name="Adiconis X."/>
            <person name="Fan L."/>
            <person name="Levin J.Z."/>
            <person name="Mitchell T.K."/>
            <person name="Okubara P.A."/>
            <person name="Farman M.L."/>
            <person name="Kohn L.M."/>
            <person name="Birren B."/>
            <person name="Ma L.-J."/>
            <person name="Dean R.A."/>
        </authorList>
    </citation>
    <scope>NUCLEOTIDE SEQUENCE</scope>
    <source>
        <strain evidence="2">ATCC 64411 / 73-15</strain>
    </source>
</reference>
<reference evidence="2" key="5">
    <citation type="submission" date="2015-06" db="UniProtKB">
        <authorList>
            <consortium name="EnsemblFungi"/>
        </authorList>
    </citation>
    <scope>IDENTIFICATION</scope>
    <source>
        <strain evidence="2">ATCC 64411</strain>
    </source>
</reference>
<dbReference type="VEuPathDB" id="FungiDB:MAPG_08873"/>
<reference evidence="1" key="3">
    <citation type="submission" date="2011-03" db="EMBL/GenBank/DDBJ databases">
        <title>Annotation of Magnaporthe poae ATCC 64411.</title>
        <authorList>
            <person name="Ma L.-J."/>
            <person name="Dead R."/>
            <person name="Young S.K."/>
            <person name="Zeng Q."/>
            <person name="Gargeya S."/>
            <person name="Fitzgerald M."/>
            <person name="Haas B."/>
            <person name="Abouelleil A."/>
            <person name="Alvarado L."/>
            <person name="Arachchi H.M."/>
            <person name="Berlin A."/>
            <person name="Brown A."/>
            <person name="Chapman S.B."/>
            <person name="Chen Z."/>
            <person name="Dunbar C."/>
            <person name="Freedman E."/>
            <person name="Gearin G."/>
            <person name="Gellesch M."/>
            <person name="Goldberg J."/>
            <person name="Griggs A."/>
            <person name="Gujja S."/>
            <person name="Heiman D."/>
            <person name="Howarth C."/>
            <person name="Larson L."/>
            <person name="Lui A."/>
            <person name="MacDonald P.J.P."/>
            <person name="Mehta T."/>
            <person name="Montmayeur A."/>
            <person name="Murphy C."/>
            <person name="Neiman D."/>
            <person name="Pearson M."/>
            <person name="Priest M."/>
            <person name="Roberts A."/>
            <person name="Saif S."/>
            <person name="Shea T."/>
            <person name="Shenoy N."/>
            <person name="Sisk P."/>
            <person name="Stolte C."/>
            <person name="Sykes S."/>
            <person name="Yandava C."/>
            <person name="Wortman J."/>
            <person name="Nusbaum C."/>
            <person name="Birren B."/>
        </authorList>
    </citation>
    <scope>NUCLEOTIDE SEQUENCE</scope>
    <source>
        <strain evidence="1">ATCC 64411</strain>
    </source>
</reference>
<reference evidence="1" key="1">
    <citation type="submission" date="2010-05" db="EMBL/GenBank/DDBJ databases">
        <title>The Genome Sequence of Magnaporthe poae strain ATCC 64411.</title>
        <authorList>
            <consortium name="The Broad Institute Genome Sequencing Platform"/>
            <consortium name="Broad Institute Genome Sequencing Center for Infectious Disease"/>
            <person name="Ma L.-J."/>
            <person name="Dead R."/>
            <person name="Young S."/>
            <person name="Zeng Q."/>
            <person name="Koehrsen M."/>
            <person name="Alvarado L."/>
            <person name="Berlin A."/>
            <person name="Chapman S.B."/>
            <person name="Chen Z."/>
            <person name="Freedman E."/>
            <person name="Gellesch M."/>
            <person name="Goldberg J."/>
            <person name="Griggs A."/>
            <person name="Gujja S."/>
            <person name="Heilman E.R."/>
            <person name="Heiman D."/>
            <person name="Hepburn T."/>
            <person name="Howarth C."/>
            <person name="Jen D."/>
            <person name="Larson L."/>
            <person name="Mehta T."/>
            <person name="Neiman D."/>
            <person name="Pearson M."/>
            <person name="Roberts A."/>
            <person name="Saif S."/>
            <person name="Shea T."/>
            <person name="Shenoy N."/>
            <person name="Sisk P."/>
            <person name="Stolte C."/>
            <person name="Sykes S."/>
            <person name="Walk T."/>
            <person name="White J."/>
            <person name="Yandava C."/>
            <person name="Haas B."/>
            <person name="Nusbaum C."/>
            <person name="Birren B."/>
        </authorList>
    </citation>
    <scope>NUCLEOTIDE SEQUENCE</scope>
    <source>
        <strain evidence="1">ATCC 64411</strain>
    </source>
</reference>
<evidence type="ECO:0000313" key="2">
    <source>
        <dbReference type="EnsemblFungi" id="MAPG_08873T0"/>
    </source>
</evidence>
<reference evidence="3" key="2">
    <citation type="submission" date="2010-05" db="EMBL/GenBank/DDBJ databases">
        <title>The genome sequence of Magnaporthe poae strain ATCC 64411.</title>
        <authorList>
            <person name="Ma L.-J."/>
            <person name="Dead R."/>
            <person name="Young S."/>
            <person name="Zeng Q."/>
            <person name="Koehrsen M."/>
            <person name="Alvarado L."/>
            <person name="Berlin A."/>
            <person name="Chapman S.B."/>
            <person name="Chen Z."/>
            <person name="Freedman E."/>
            <person name="Gellesch M."/>
            <person name="Goldberg J."/>
            <person name="Griggs A."/>
            <person name="Gujja S."/>
            <person name="Heilman E.R."/>
            <person name="Heiman D."/>
            <person name="Hepburn T."/>
            <person name="Howarth C."/>
            <person name="Jen D."/>
            <person name="Larson L."/>
            <person name="Mehta T."/>
            <person name="Neiman D."/>
            <person name="Pearson M."/>
            <person name="Roberts A."/>
            <person name="Saif S."/>
            <person name="Shea T."/>
            <person name="Shenoy N."/>
            <person name="Sisk P."/>
            <person name="Stolte C."/>
            <person name="Sykes S."/>
            <person name="Walk T."/>
            <person name="White J."/>
            <person name="Yandava C."/>
            <person name="Haas B."/>
            <person name="Nusbaum C."/>
            <person name="Birren B."/>
        </authorList>
    </citation>
    <scope>NUCLEOTIDE SEQUENCE [LARGE SCALE GENOMIC DNA]</scope>
    <source>
        <strain evidence="3">ATCC 64411 / 73-15</strain>
    </source>
</reference>
<dbReference type="EnsemblFungi" id="MAPG_08873T0">
    <property type="protein sequence ID" value="MAPG_08873T0"/>
    <property type="gene ID" value="MAPG_08873"/>
</dbReference>
<dbReference type="Proteomes" id="UP000011715">
    <property type="component" value="Unassembled WGS sequence"/>
</dbReference>
<proteinExistence type="predicted"/>